<dbReference type="PROSITE" id="PS51762">
    <property type="entry name" value="GH16_2"/>
    <property type="match status" value="1"/>
</dbReference>
<evidence type="ECO:0000313" key="4">
    <source>
        <dbReference type="EMBL" id="PXX45389.1"/>
    </source>
</evidence>
<keyword evidence="4" id="KW-0378">Hydrolase</keyword>
<dbReference type="PANTHER" id="PTHR10963">
    <property type="entry name" value="GLYCOSYL HYDROLASE-RELATED"/>
    <property type="match status" value="1"/>
</dbReference>
<keyword evidence="5" id="KW-1185">Reference proteome</keyword>
<comment type="similarity">
    <text evidence="1">Belongs to the glycosyl hydrolase 16 family.</text>
</comment>
<gene>
    <name evidence="4" type="ORF">DFR42_102617</name>
</gene>
<dbReference type="Proteomes" id="UP000247792">
    <property type="component" value="Unassembled WGS sequence"/>
</dbReference>
<evidence type="ECO:0000259" key="3">
    <source>
        <dbReference type="PROSITE" id="PS51762"/>
    </source>
</evidence>
<evidence type="ECO:0000256" key="2">
    <source>
        <dbReference type="SAM" id="SignalP"/>
    </source>
</evidence>
<accession>A0A318J8I1</accession>
<dbReference type="Gene3D" id="2.60.120.200">
    <property type="match status" value="1"/>
</dbReference>
<dbReference type="PROSITE" id="PS51257">
    <property type="entry name" value="PROKAR_LIPOPROTEIN"/>
    <property type="match status" value="1"/>
</dbReference>
<evidence type="ECO:0000313" key="5">
    <source>
        <dbReference type="Proteomes" id="UP000247792"/>
    </source>
</evidence>
<comment type="caution">
    <text evidence="4">The sequence shown here is derived from an EMBL/GenBank/DDBJ whole genome shotgun (WGS) entry which is preliminary data.</text>
</comment>
<dbReference type="PANTHER" id="PTHR10963:SF55">
    <property type="entry name" value="GLYCOSIDE HYDROLASE FAMILY 16 PROTEIN"/>
    <property type="match status" value="1"/>
</dbReference>
<feature type="chain" id="PRO_5016351991" evidence="2">
    <location>
        <begin position="21"/>
        <end position="276"/>
    </location>
</feature>
<dbReference type="GO" id="GO:0004553">
    <property type="term" value="F:hydrolase activity, hydrolyzing O-glycosyl compounds"/>
    <property type="evidence" value="ECO:0007669"/>
    <property type="project" value="InterPro"/>
</dbReference>
<proteinExistence type="inferred from homology"/>
<dbReference type="Pfam" id="PF00722">
    <property type="entry name" value="Glyco_hydro_16"/>
    <property type="match status" value="1"/>
</dbReference>
<dbReference type="RefSeq" id="WP_110254820.1">
    <property type="nucleotide sequence ID" value="NZ_QJKB01000002.1"/>
</dbReference>
<feature type="signal peptide" evidence="2">
    <location>
        <begin position="1"/>
        <end position="20"/>
    </location>
</feature>
<organism evidence="4 5">
    <name type="scientific">Undibacterium pigrum</name>
    <dbReference type="NCBI Taxonomy" id="401470"/>
    <lineage>
        <taxon>Bacteria</taxon>
        <taxon>Pseudomonadati</taxon>
        <taxon>Pseudomonadota</taxon>
        <taxon>Betaproteobacteria</taxon>
        <taxon>Burkholderiales</taxon>
        <taxon>Oxalobacteraceae</taxon>
        <taxon>Undibacterium</taxon>
    </lineage>
</organism>
<dbReference type="InterPro" id="IPR013320">
    <property type="entry name" value="ConA-like_dom_sf"/>
</dbReference>
<protein>
    <submittedName>
        <fullName evidence="4">Glycosyl hydrolase family 16</fullName>
    </submittedName>
</protein>
<dbReference type="InterPro" id="IPR050546">
    <property type="entry name" value="Glycosyl_Hydrlase_16"/>
</dbReference>
<dbReference type="InterPro" id="IPR000757">
    <property type="entry name" value="Beta-glucanase-like"/>
</dbReference>
<name>A0A318J8I1_9BURK</name>
<keyword evidence="2" id="KW-0732">Signal</keyword>
<dbReference type="OrthoDB" id="9809583at2"/>
<dbReference type="GO" id="GO:0005975">
    <property type="term" value="P:carbohydrate metabolic process"/>
    <property type="evidence" value="ECO:0007669"/>
    <property type="project" value="InterPro"/>
</dbReference>
<dbReference type="AlphaFoldDB" id="A0A318J8I1"/>
<sequence>MKKQISLHACLTYLSLLLLTACGGSNNLVQTQVTPSLQQGWELVWADEFAADKLDLQSWQIETGGHGWGNHELENYTGRQENLRLENGMLVIEARQEKFGGSDYTSARIKTAGLREFTYGRFEARIKIPAGQGIWPAFWLLGAESATAGWPERGEIDIMENIGKEPATSYATLHGPGYYGATGFGGLKKIAQGKLADDFHIYSVEWDATQIRWYLDGQLYHQASPATVPGKWVFDHGFFIILNLAIGGDWPGAPDASTRFPQQMLVDYVRVYKRKT</sequence>
<reference evidence="4 5" key="1">
    <citation type="submission" date="2018-05" db="EMBL/GenBank/DDBJ databases">
        <title>Genomic Encyclopedia of Type Strains, Phase IV (KMG-IV): sequencing the most valuable type-strain genomes for metagenomic binning, comparative biology and taxonomic classification.</title>
        <authorList>
            <person name="Goeker M."/>
        </authorList>
    </citation>
    <scope>NUCLEOTIDE SEQUENCE [LARGE SCALE GENOMIC DNA]</scope>
    <source>
        <strain evidence="4 5">DSM 19792</strain>
    </source>
</reference>
<evidence type="ECO:0000256" key="1">
    <source>
        <dbReference type="ARBA" id="ARBA00006865"/>
    </source>
</evidence>
<dbReference type="EMBL" id="QJKB01000002">
    <property type="protein sequence ID" value="PXX45389.1"/>
    <property type="molecule type" value="Genomic_DNA"/>
</dbReference>
<feature type="domain" description="GH16" evidence="3">
    <location>
        <begin position="27"/>
        <end position="276"/>
    </location>
</feature>
<dbReference type="SUPFAM" id="SSF49899">
    <property type="entry name" value="Concanavalin A-like lectins/glucanases"/>
    <property type="match status" value="1"/>
</dbReference>
<dbReference type="CDD" id="cd08023">
    <property type="entry name" value="GH16_laminarinase_like"/>
    <property type="match status" value="1"/>
</dbReference>